<evidence type="ECO:0000313" key="2">
    <source>
        <dbReference type="Proteomes" id="UP000287394"/>
    </source>
</evidence>
<sequence length="81" mass="9229">MLAFEDERLIIGFDCERDRAAVFPSALKVEGDLDHTRLQRLGDDLIMANFVIEGMTRLNPLLRPQSLHWITVLTDGKASQF</sequence>
<gene>
    <name evidence="1" type="ORF">CCAX7_60320</name>
</gene>
<organism evidence="1 2">
    <name type="scientific">Capsulimonas corticalis</name>
    <dbReference type="NCBI Taxonomy" id="2219043"/>
    <lineage>
        <taxon>Bacteria</taxon>
        <taxon>Bacillati</taxon>
        <taxon>Armatimonadota</taxon>
        <taxon>Armatimonadia</taxon>
        <taxon>Capsulimonadales</taxon>
        <taxon>Capsulimonadaceae</taxon>
        <taxon>Capsulimonas</taxon>
    </lineage>
</organism>
<dbReference type="KEGG" id="ccot:CCAX7_60320"/>
<name>A0A9N7QEP9_9BACT</name>
<protein>
    <submittedName>
        <fullName evidence="1">Uncharacterized protein</fullName>
    </submittedName>
</protein>
<dbReference type="AlphaFoldDB" id="A0A9N7QEP9"/>
<evidence type="ECO:0000313" key="1">
    <source>
        <dbReference type="EMBL" id="BDI33981.1"/>
    </source>
</evidence>
<proteinExistence type="predicted"/>
<keyword evidence="2" id="KW-1185">Reference proteome</keyword>
<dbReference type="EMBL" id="AP025739">
    <property type="protein sequence ID" value="BDI33981.1"/>
    <property type="molecule type" value="Genomic_DNA"/>
</dbReference>
<dbReference type="Proteomes" id="UP000287394">
    <property type="component" value="Chromosome"/>
</dbReference>
<reference evidence="1 2" key="1">
    <citation type="journal article" date="2019" name="Int. J. Syst. Evol. Microbiol.">
        <title>Capsulimonas corticalis gen. nov., sp. nov., an aerobic capsulated bacterium, of a novel bacterial order, Capsulimonadales ord. nov., of the class Armatimonadia of the phylum Armatimonadetes.</title>
        <authorList>
            <person name="Li J."/>
            <person name="Kudo C."/>
            <person name="Tonouchi A."/>
        </authorList>
    </citation>
    <scope>NUCLEOTIDE SEQUENCE [LARGE SCALE GENOMIC DNA]</scope>
    <source>
        <strain evidence="1 2">AX-7</strain>
    </source>
</reference>
<accession>A0A9N7QEP9</accession>